<proteinExistence type="predicted"/>
<evidence type="ECO:0000313" key="2">
    <source>
        <dbReference type="EMBL" id="ANW09685.1"/>
    </source>
</evidence>
<evidence type="ECO:0000313" key="3">
    <source>
        <dbReference type="EMBL" id="ANW12336.1"/>
    </source>
</evidence>
<accession>A0A1B1UZN6</accession>
<dbReference type="EMBL" id="KU707951">
    <property type="protein sequence ID" value="ANW12336.1"/>
    <property type="molecule type" value="Genomic_DNA"/>
</dbReference>
<gene>
    <name evidence="3" type="primary">masp6.6</name>
</gene>
<protein>
    <submittedName>
        <fullName evidence="2">p24</fullName>
    </submittedName>
</protein>
<dbReference type="InterPro" id="IPR007765">
    <property type="entry name" value="Baculo_p24"/>
</dbReference>
<sequence length="254" mass="28559">MSASTSNEIAPSMSYHHQPQQQSSMQTAHQPTQFQYDDESIEVVIIENSENDRDGYVEYSIAARLLAPIVTIRGFNKSVLWTNVHSSQKLMRNNKNYIHVFSLCRYMGMYSLSTSSHPHEYYILKQLICDLIIGAQSQMIDPLLDIKKQICTLQDCITGTTGGVGSGGENATGGTTIYHPTTVSSSSTNTANVYDYENVREMIRTELSIFLSGVSNIMENIKNMQMELLNKLAFSNDTMLDSFKSIKDLIIRKK</sequence>
<dbReference type="Pfam" id="PF05073">
    <property type="entry name" value="Baculo_p24"/>
    <property type="match status" value="1"/>
</dbReference>
<dbReference type="GO" id="GO:0019028">
    <property type="term" value="C:viral capsid"/>
    <property type="evidence" value="ECO:0007669"/>
    <property type="project" value="InterPro"/>
</dbReference>
<organism evidence="2">
    <name type="scientific">Malacosoma sp. alphabaculovirus</name>
    <dbReference type="NCBI Taxonomy" id="1881632"/>
    <lineage>
        <taxon>Viruses</taxon>
        <taxon>Viruses incertae sedis</taxon>
        <taxon>Naldaviricetes</taxon>
        <taxon>Lefavirales</taxon>
        <taxon>Baculoviridae</taxon>
        <taxon>Alphabaculovirus</taxon>
    </lineage>
</organism>
<evidence type="ECO:0000256" key="1">
    <source>
        <dbReference type="SAM" id="MobiDB-lite"/>
    </source>
</evidence>
<reference evidence="2" key="1">
    <citation type="submission" date="2016-01" db="EMBL/GenBank/DDBJ databases">
        <authorList>
            <person name="Oliw E.H."/>
        </authorList>
    </citation>
    <scope>NUCLEOTIDE SEQUENCE</scope>
    <source>
        <strain evidence="2">Martignoni</strain>
    </source>
</reference>
<feature type="region of interest" description="Disordered" evidence="1">
    <location>
        <begin position="1"/>
        <end position="32"/>
    </location>
</feature>
<dbReference type="EMBL" id="KU563146">
    <property type="protein sequence ID" value="ANW09685.1"/>
    <property type="molecule type" value="Genomic_DNA"/>
</dbReference>
<reference evidence="3" key="2">
    <citation type="submission" date="2016-02" db="EMBL/GenBank/DDBJ databases">
        <authorList>
            <person name="Wen L."/>
            <person name="He K."/>
            <person name="Yang H."/>
        </authorList>
    </citation>
    <scope>NUCLEOTIDE SEQUENCE</scope>
    <source>
        <strain evidence="3">164</strain>
    </source>
</reference>
<name>A0A1B1UZN6_9ABAC</name>